<evidence type="ECO:0000256" key="2">
    <source>
        <dbReference type="ARBA" id="ARBA00004514"/>
    </source>
</evidence>
<evidence type="ECO:0000313" key="12">
    <source>
        <dbReference type="Proteomes" id="UP000275267"/>
    </source>
</evidence>
<dbReference type="InterPro" id="IPR000904">
    <property type="entry name" value="Sec7_dom"/>
</dbReference>
<comment type="subunit">
    <text evidence="3">Homodimer.</text>
</comment>
<proteinExistence type="predicted"/>
<sequence length="1529" mass="169041">MATPTAPLGGASPSGRVLGPALDRIIKNAAWRKHSALVAAAKAALDLLSSSPAYPSPDPTSPKSSPLLGLPPAAADAALHALLLALESASPKVADPALDCVAKLLYHRLLLGDLGCAGGGDDASCPSFRLLNAVLACGALSDDAMELATLRVVVAAARCPTVAIRGEGLGQVLKTCYNIHLSSSSGANQLCAKLALAQVLVIVFARVEVDTMDVRVRTVSITDMMDVSDRSLNDSSIVQVAQGFIDEAMEGSDVPEPGSPVEPIEVDGKGDDGMSKIREDGLALFKNLCKLSMKFSTPDNPEDQMLLRGKVLSLELLKMVVDNAGPFWRTNEKYLGAIKQYLCLSLLKNSALSAMSIFQLLCSIFVGLLSRFRSGLKEEIGIFFPMLVLRVLENVHQPSFLQKMTVLNLLEKICKESQVLIDIFVNYDCDVDAPNIFERTVNGLLKTALGVPPGSTTTLTPAQDQTFRIESVKCLATIIKSMGSWMDQQLRIGEFSPKISEASLSSVSSIDIPNILIGEDGSGIDYELQSDSGSPDVPGAPSLEQRRAFKIELQKGISLFNRKPSKGIDFLIKSKKIGHSPEDVASFLRNTAGLNATMIGDYLGERDEFPIKVMHAYVDALNFEGMDFGEAIRCYLRGFRLPGEAQKIDRIMEKFAERYCKCNPDSFTSADTAYVLAYSVIMLNTDAHNTMVKDKMSKTDFIRNNRGIDDGKDLPEAYLGTLYDQIVKNEIKMSADSSVPQNKQTSTVMKLLGLDNIMSFVNWKQAEDRAVGANDLLIKNIQEKFKLKSGKSESVFSVITDTTILRFMMETQRDAFVTSVAKFTYLHCAVDMKQKNVDAVKAIISIAIEDGDYLQEAWEHILTCLSRFEHLHLLGEGAPTDASFLTVPLVDSEEKTQKSASTLSKRTNALQNPAVMAAVRGGSYDSTTAKNKASPLVTPEQINNFISNINLLDQIGIFELNHIFAHSSRLNSDAIVAFVKALCKVSMTELQSPTDPRIFCLTKIVEIAHYNMNRIRLVWSRIWKVLSDFFVSDGLSENLSVAIFVMDSLRQLAMKFLEREELANYNFQNEFLQPFAVVMQKSSASEVRELVVRCVSQMVLSRVNNIKSGWKSVFTVFTAAAADDRKSIVLLAFETMEKIVRDYFPYITETETTTFTDCVKCLITFTSSKFSSDASLNAIAFLRFCAVKLAEEGFICHDKDADQQPNNLDSSDGNIIVHKDDHVYFWVPLLAGLARLTTDSRPTIRKGAVEVLFDILKDHGHFFSQSFWANIFESVIYPLFSSESFAPNGQISSVNSTEDDSWNFETKMVALKCLADLYITFFEVMRSELSRVTSVITNFIRSPYKQSASACISVFQHLTEGLASKLSNDEREKILLCFKESAAHTFVVFDKIVRMMKDIEIPDRNESYSEAEQYSDHDVYNDEEEEANMETASYAIVRMKNHMALQLLIVQVSEPAVIHFESESYQSYLKLLQAILHDNPSLSGDVNVNVESQIMLVCDKILRMYLTCAGHEPSNDASGRDPALHRILV</sequence>
<dbReference type="InterPro" id="IPR032817">
    <property type="entry name" value="Mon2_C"/>
</dbReference>
<evidence type="ECO:0000313" key="11">
    <source>
        <dbReference type="EMBL" id="RLN08669.1"/>
    </source>
</evidence>
<dbReference type="CDD" id="cd00171">
    <property type="entry name" value="Sec7"/>
    <property type="match status" value="1"/>
</dbReference>
<dbReference type="InterPro" id="IPR032629">
    <property type="entry name" value="DCB_dom"/>
</dbReference>
<keyword evidence="6" id="KW-0344">Guanine-nucleotide releasing factor</keyword>
<name>A0A3L6RSD1_PANMI</name>
<feature type="domain" description="SEC7" evidence="10">
    <location>
        <begin position="542"/>
        <end position="729"/>
    </location>
</feature>
<dbReference type="Pfam" id="PF12783">
    <property type="entry name" value="Sec7-like_HUS"/>
    <property type="match status" value="1"/>
</dbReference>
<dbReference type="Pfam" id="PF01369">
    <property type="entry name" value="Sec7"/>
    <property type="match status" value="1"/>
</dbReference>
<dbReference type="Pfam" id="PF16206">
    <property type="entry name" value="Mon2_C"/>
    <property type="match status" value="1"/>
</dbReference>
<evidence type="ECO:0000256" key="3">
    <source>
        <dbReference type="ARBA" id="ARBA00011738"/>
    </source>
</evidence>
<dbReference type="Pfam" id="PF16213">
    <property type="entry name" value="DCB"/>
    <property type="match status" value="1"/>
</dbReference>
<keyword evidence="12" id="KW-1185">Reference proteome</keyword>
<dbReference type="EMBL" id="PQIB02000007">
    <property type="protein sequence ID" value="RLN08669.1"/>
    <property type="molecule type" value="Genomic_DNA"/>
</dbReference>
<dbReference type="PANTHER" id="PTHR10663:SF108">
    <property type="entry name" value="BREFELDIN A-INHIBITED GUANINE NUCLEOTIDE-EXCHANGE PROTEIN 1"/>
    <property type="match status" value="1"/>
</dbReference>
<dbReference type="OrthoDB" id="430364at2759"/>
<protein>
    <recommendedName>
        <fullName evidence="10">SEC7 domain-containing protein</fullName>
    </recommendedName>
</protein>
<evidence type="ECO:0000256" key="1">
    <source>
        <dbReference type="ARBA" id="ARBA00004287"/>
    </source>
</evidence>
<dbReference type="InterPro" id="IPR015403">
    <property type="entry name" value="Mon2/Sec7/BIG1-like_HDS"/>
</dbReference>
<dbReference type="InterPro" id="IPR016024">
    <property type="entry name" value="ARM-type_fold"/>
</dbReference>
<feature type="region of interest" description="Disordered" evidence="9">
    <location>
        <begin position="251"/>
        <end position="270"/>
    </location>
</feature>
<dbReference type="Gene3D" id="1.10.1000.11">
    <property type="entry name" value="Arf Nucleotide-binding Site Opener,domain 2"/>
    <property type="match status" value="1"/>
</dbReference>
<dbReference type="FunFam" id="1.10.220.20:FF:000002">
    <property type="entry name" value="Brefeldin A-inhibited guanine nucleotide-exchange protein 1"/>
    <property type="match status" value="1"/>
</dbReference>
<dbReference type="GO" id="GO:0005829">
    <property type="term" value="C:cytosol"/>
    <property type="evidence" value="ECO:0007669"/>
    <property type="project" value="UniProtKB-SubCell"/>
</dbReference>
<keyword evidence="5" id="KW-0963">Cytoplasm</keyword>
<dbReference type="InterPro" id="IPR032691">
    <property type="entry name" value="Mon2/Sec7/BIG1-like_HUS"/>
</dbReference>
<evidence type="ECO:0000256" key="5">
    <source>
        <dbReference type="ARBA" id="ARBA00022490"/>
    </source>
</evidence>
<keyword evidence="7" id="KW-0653">Protein transport</keyword>
<evidence type="ECO:0000256" key="8">
    <source>
        <dbReference type="ARBA" id="ARBA00023136"/>
    </source>
</evidence>
<dbReference type="Proteomes" id="UP000275267">
    <property type="component" value="Unassembled WGS sequence"/>
</dbReference>
<evidence type="ECO:0000256" key="9">
    <source>
        <dbReference type="SAM" id="MobiDB-lite"/>
    </source>
</evidence>
<dbReference type="SMART" id="SM00222">
    <property type="entry name" value="Sec7"/>
    <property type="match status" value="1"/>
</dbReference>
<organism evidence="11 12">
    <name type="scientific">Panicum miliaceum</name>
    <name type="common">Proso millet</name>
    <name type="synonym">Broomcorn millet</name>
    <dbReference type="NCBI Taxonomy" id="4540"/>
    <lineage>
        <taxon>Eukaryota</taxon>
        <taxon>Viridiplantae</taxon>
        <taxon>Streptophyta</taxon>
        <taxon>Embryophyta</taxon>
        <taxon>Tracheophyta</taxon>
        <taxon>Spermatophyta</taxon>
        <taxon>Magnoliopsida</taxon>
        <taxon>Liliopsida</taxon>
        <taxon>Poales</taxon>
        <taxon>Poaceae</taxon>
        <taxon>PACMAD clade</taxon>
        <taxon>Panicoideae</taxon>
        <taxon>Panicodae</taxon>
        <taxon>Paniceae</taxon>
        <taxon>Panicinae</taxon>
        <taxon>Panicum</taxon>
        <taxon>Panicum sect. Panicum</taxon>
    </lineage>
</organism>
<gene>
    <name evidence="11" type="ORF">C2845_PM11G02260</name>
</gene>
<dbReference type="STRING" id="4540.A0A3L6RSD1"/>
<comment type="caution">
    <text evidence="11">The sequence shown here is derived from an EMBL/GenBank/DDBJ whole genome shotgun (WGS) entry which is preliminary data.</text>
</comment>
<dbReference type="PROSITE" id="PS50190">
    <property type="entry name" value="SEC7"/>
    <property type="match status" value="1"/>
</dbReference>
<dbReference type="InterPro" id="IPR011989">
    <property type="entry name" value="ARM-like"/>
</dbReference>
<dbReference type="Gene3D" id="1.25.10.10">
    <property type="entry name" value="Leucine-rich Repeat Variant"/>
    <property type="match status" value="1"/>
</dbReference>
<evidence type="ECO:0000259" key="10">
    <source>
        <dbReference type="PROSITE" id="PS50190"/>
    </source>
</evidence>
<dbReference type="InterPro" id="IPR035999">
    <property type="entry name" value="Sec7_dom_sf"/>
</dbReference>
<keyword evidence="4" id="KW-0813">Transport</keyword>
<evidence type="ECO:0000256" key="4">
    <source>
        <dbReference type="ARBA" id="ARBA00022448"/>
    </source>
</evidence>
<dbReference type="GO" id="GO:0015031">
    <property type="term" value="P:protein transport"/>
    <property type="evidence" value="ECO:0007669"/>
    <property type="project" value="UniProtKB-KW"/>
</dbReference>
<comment type="subcellular location">
    <subcellularLocation>
        <location evidence="2">Cytoplasm</location>
        <location evidence="2">Cytosol</location>
    </subcellularLocation>
    <subcellularLocation>
        <location evidence="1">Membrane</location>
        <topology evidence="1">Peripheral membrane protein</topology>
        <orientation evidence="1">Cytoplasmic side</orientation>
    </subcellularLocation>
</comment>
<evidence type="ECO:0000256" key="6">
    <source>
        <dbReference type="ARBA" id="ARBA00022658"/>
    </source>
</evidence>
<accession>A0A3L6RSD1</accession>
<dbReference type="FunFam" id="1.10.1000.11:FF:000005">
    <property type="entry name" value="Brefeldin A-inhibited guanine nucleotide-exchange 1"/>
    <property type="match status" value="1"/>
</dbReference>
<keyword evidence="8" id="KW-0472">Membrane</keyword>
<dbReference type="GO" id="GO:0032012">
    <property type="term" value="P:regulation of ARF protein signal transduction"/>
    <property type="evidence" value="ECO:0007669"/>
    <property type="project" value="InterPro"/>
</dbReference>
<dbReference type="Pfam" id="PF09324">
    <property type="entry name" value="Sec7-like_HDS"/>
    <property type="match status" value="1"/>
</dbReference>
<dbReference type="GO" id="GO:0005085">
    <property type="term" value="F:guanyl-nucleotide exchange factor activity"/>
    <property type="evidence" value="ECO:0007669"/>
    <property type="project" value="UniProtKB-KW"/>
</dbReference>
<dbReference type="SUPFAM" id="SSF48425">
    <property type="entry name" value="Sec7 domain"/>
    <property type="match status" value="1"/>
</dbReference>
<reference evidence="12" key="1">
    <citation type="journal article" date="2019" name="Nat. Commun.">
        <title>The genome of broomcorn millet.</title>
        <authorList>
            <person name="Zou C."/>
            <person name="Miki D."/>
            <person name="Li D."/>
            <person name="Tang Q."/>
            <person name="Xiao L."/>
            <person name="Rajput S."/>
            <person name="Deng P."/>
            <person name="Jia W."/>
            <person name="Huang R."/>
            <person name="Zhang M."/>
            <person name="Sun Y."/>
            <person name="Hu J."/>
            <person name="Fu X."/>
            <person name="Schnable P.S."/>
            <person name="Li F."/>
            <person name="Zhang H."/>
            <person name="Feng B."/>
            <person name="Zhu X."/>
            <person name="Liu R."/>
            <person name="Schnable J.C."/>
            <person name="Zhu J.-K."/>
            <person name="Zhang H."/>
        </authorList>
    </citation>
    <scope>NUCLEOTIDE SEQUENCE [LARGE SCALE GENOMIC DNA]</scope>
</reference>
<evidence type="ECO:0000256" key="7">
    <source>
        <dbReference type="ARBA" id="ARBA00022927"/>
    </source>
</evidence>
<dbReference type="SUPFAM" id="SSF48371">
    <property type="entry name" value="ARM repeat"/>
    <property type="match status" value="2"/>
</dbReference>
<dbReference type="GO" id="GO:0005802">
    <property type="term" value="C:trans-Golgi network"/>
    <property type="evidence" value="ECO:0007669"/>
    <property type="project" value="TreeGrafter"/>
</dbReference>
<dbReference type="InterPro" id="IPR023394">
    <property type="entry name" value="Sec7_C_sf"/>
</dbReference>
<dbReference type="Gene3D" id="1.10.220.20">
    <property type="match status" value="1"/>
</dbReference>
<dbReference type="PANTHER" id="PTHR10663">
    <property type="entry name" value="GUANYL-NUCLEOTIDE EXCHANGE FACTOR"/>
    <property type="match status" value="1"/>
</dbReference>
<dbReference type="GO" id="GO:0016020">
    <property type="term" value="C:membrane"/>
    <property type="evidence" value="ECO:0007669"/>
    <property type="project" value="UniProtKB-SubCell"/>
</dbReference>